<sequence length="166" mass="17581">MNSSLNSSLSVSPIGGNAKSSFSSKISVSSSKLSSSTKRLAMVRPIRMSSVQAVHSDVSCKQTRSVSTPRISTAGNSAKSSASVTGSQTLYSGIQRLSSVPNLQKISQQNKDGSARQKRTSTNLSNTPTAKIEGTINTVHCNRHPIYYTSGYTLHSISSTQIPSKV</sequence>
<reference evidence="2 3" key="1">
    <citation type="submission" date="2019-04" db="EMBL/GenBank/DDBJ databases">
        <title>Draft genome of the big-headed turtle Platysternon megacephalum.</title>
        <authorList>
            <person name="Gong S."/>
        </authorList>
    </citation>
    <scope>NUCLEOTIDE SEQUENCE [LARGE SCALE GENOMIC DNA]</scope>
    <source>
        <strain evidence="2">DO16091913</strain>
        <tissue evidence="2">Muscle</tissue>
    </source>
</reference>
<dbReference type="AlphaFoldDB" id="A0A4D9E6N0"/>
<feature type="region of interest" description="Disordered" evidence="1">
    <location>
        <begin position="1"/>
        <end position="28"/>
    </location>
</feature>
<evidence type="ECO:0000313" key="2">
    <source>
        <dbReference type="EMBL" id="TFK02614.1"/>
    </source>
</evidence>
<proteinExistence type="predicted"/>
<evidence type="ECO:0000313" key="3">
    <source>
        <dbReference type="Proteomes" id="UP000297703"/>
    </source>
</evidence>
<feature type="compositionally biased region" description="Low complexity" evidence="1">
    <location>
        <begin position="1"/>
        <end position="12"/>
    </location>
</feature>
<reference evidence="2 3" key="2">
    <citation type="submission" date="2019-04" db="EMBL/GenBank/DDBJ databases">
        <title>The genome sequence of big-headed turtle.</title>
        <authorList>
            <person name="Gong S."/>
        </authorList>
    </citation>
    <scope>NUCLEOTIDE SEQUENCE [LARGE SCALE GENOMIC DNA]</scope>
    <source>
        <strain evidence="2">DO16091913</strain>
        <tissue evidence="2">Muscle</tissue>
    </source>
</reference>
<dbReference type="PANTHER" id="PTHR21584">
    <property type="entry name" value="DIFFERENTIAL DISPLAY AND ACTIVATED BY P53 DDA3 /G2 S PHASE EXPRESSED 1"/>
    <property type="match status" value="1"/>
</dbReference>
<name>A0A4D9E6N0_9SAUR</name>
<evidence type="ECO:0000256" key="1">
    <source>
        <dbReference type="SAM" id="MobiDB-lite"/>
    </source>
</evidence>
<dbReference type="PANTHER" id="PTHR21584:SF10">
    <property type="entry name" value="G2 AND S PHASE-EXPRESSED PROTEIN 1"/>
    <property type="match status" value="1"/>
</dbReference>
<dbReference type="InterPro" id="IPR026657">
    <property type="entry name" value="DDA3/GTSE-1"/>
</dbReference>
<feature type="region of interest" description="Disordered" evidence="1">
    <location>
        <begin position="51"/>
        <end position="86"/>
    </location>
</feature>
<feature type="region of interest" description="Disordered" evidence="1">
    <location>
        <begin position="107"/>
        <end position="128"/>
    </location>
</feature>
<dbReference type="OrthoDB" id="10072587at2759"/>
<dbReference type="Proteomes" id="UP000297703">
    <property type="component" value="Unassembled WGS sequence"/>
</dbReference>
<dbReference type="GO" id="GO:0008017">
    <property type="term" value="F:microtubule binding"/>
    <property type="evidence" value="ECO:0007669"/>
    <property type="project" value="TreeGrafter"/>
</dbReference>
<gene>
    <name evidence="2" type="ORF">DR999_PMT15064</name>
</gene>
<feature type="compositionally biased region" description="Low complexity" evidence="1">
    <location>
        <begin position="19"/>
        <end position="28"/>
    </location>
</feature>
<dbReference type="EMBL" id="QXTE01000182">
    <property type="protein sequence ID" value="TFK02614.1"/>
    <property type="molecule type" value="Genomic_DNA"/>
</dbReference>
<organism evidence="2 3">
    <name type="scientific">Platysternon megacephalum</name>
    <name type="common">big-headed turtle</name>
    <dbReference type="NCBI Taxonomy" id="55544"/>
    <lineage>
        <taxon>Eukaryota</taxon>
        <taxon>Metazoa</taxon>
        <taxon>Chordata</taxon>
        <taxon>Craniata</taxon>
        <taxon>Vertebrata</taxon>
        <taxon>Euteleostomi</taxon>
        <taxon>Archelosauria</taxon>
        <taxon>Testudinata</taxon>
        <taxon>Testudines</taxon>
        <taxon>Cryptodira</taxon>
        <taxon>Durocryptodira</taxon>
        <taxon>Testudinoidea</taxon>
        <taxon>Platysternidae</taxon>
        <taxon>Platysternon</taxon>
    </lineage>
</organism>
<keyword evidence="3" id="KW-1185">Reference proteome</keyword>
<protein>
    <submittedName>
        <fullName evidence="2">G-2 and S-phase expressed 1</fullName>
    </submittedName>
</protein>
<comment type="caution">
    <text evidence="2">The sequence shown here is derived from an EMBL/GenBank/DDBJ whole genome shotgun (WGS) entry which is preliminary data.</text>
</comment>
<accession>A0A4D9E6N0</accession>
<dbReference type="GO" id="GO:0005881">
    <property type="term" value="C:cytoplasmic microtubule"/>
    <property type="evidence" value="ECO:0007669"/>
    <property type="project" value="TreeGrafter"/>
</dbReference>
<dbReference type="STRING" id="55544.A0A4D9E6N0"/>